<proteinExistence type="predicted"/>
<dbReference type="KEGG" id="ngr:NAEGRDRAFT_68022"/>
<dbReference type="OMA" id="MWEESNL"/>
<dbReference type="InParanoid" id="D2VGL5"/>
<dbReference type="VEuPathDB" id="AmoebaDB:NAEGRDRAFT_68022"/>
<sequence>MVKTDHIKYIDDYDKKHAPTDHVFHPTTKRELRRMKQSQSLWGNIGETLTSTLKNVPLVGEQVESQQKMWEESNLKQERLKGDNNIGWGGITLEDTVFNKLFNETEY</sequence>
<dbReference type="Proteomes" id="UP000006671">
    <property type="component" value="Unassembled WGS sequence"/>
</dbReference>
<protein>
    <submittedName>
        <fullName evidence="1">Predicted protein</fullName>
    </submittedName>
</protein>
<accession>D2VGL5</accession>
<evidence type="ECO:0000313" key="2">
    <source>
        <dbReference type="Proteomes" id="UP000006671"/>
    </source>
</evidence>
<dbReference type="EMBL" id="GG738870">
    <property type="protein sequence ID" value="EFC43987.1"/>
    <property type="molecule type" value="Genomic_DNA"/>
</dbReference>
<dbReference type="AlphaFoldDB" id="D2VGL5"/>
<reference evidence="1 2" key="1">
    <citation type="journal article" date="2010" name="Cell">
        <title>The genome of Naegleria gruberi illuminates early eukaryotic versatility.</title>
        <authorList>
            <person name="Fritz-Laylin L.K."/>
            <person name="Prochnik S.E."/>
            <person name="Ginger M.L."/>
            <person name="Dacks J.B."/>
            <person name="Carpenter M.L."/>
            <person name="Field M.C."/>
            <person name="Kuo A."/>
            <person name="Paredez A."/>
            <person name="Chapman J."/>
            <person name="Pham J."/>
            <person name="Shu S."/>
            <person name="Neupane R."/>
            <person name="Cipriano M."/>
            <person name="Mancuso J."/>
            <person name="Tu H."/>
            <person name="Salamov A."/>
            <person name="Lindquist E."/>
            <person name="Shapiro H."/>
            <person name="Lucas S."/>
            <person name="Grigoriev I.V."/>
            <person name="Cande W.Z."/>
            <person name="Fulton C."/>
            <person name="Rokhsar D.S."/>
            <person name="Dawson S.C."/>
        </authorList>
    </citation>
    <scope>NUCLEOTIDE SEQUENCE [LARGE SCALE GENOMIC DNA]</scope>
    <source>
        <strain evidence="1 2">NEG-M</strain>
    </source>
</reference>
<gene>
    <name evidence="1" type="ORF">NAEGRDRAFT_68022</name>
</gene>
<keyword evidence="2" id="KW-1185">Reference proteome</keyword>
<dbReference type="RefSeq" id="XP_002676731.1">
    <property type="nucleotide sequence ID" value="XM_002676685.1"/>
</dbReference>
<name>D2VGL5_NAEGR</name>
<dbReference type="OrthoDB" id="10249204at2759"/>
<dbReference type="GeneID" id="8854088"/>
<organism evidence="2">
    <name type="scientific">Naegleria gruberi</name>
    <name type="common">Amoeba</name>
    <dbReference type="NCBI Taxonomy" id="5762"/>
    <lineage>
        <taxon>Eukaryota</taxon>
        <taxon>Discoba</taxon>
        <taxon>Heterolobosea</taxon>
        <taxon>Tetramitia</taxon>
        <taxon>Eutetramitia</taxon>
        <taxon>Vahlkampfiidae</taxon>
        <taxon>Naegleria</taxon>
    </lineage>
</organism>
<evidence type="ECO:0000313" key="1">
    <source>
        <dbReference type="EMBL" id="EFC43987.1"/>
    </source>
</evidence>